<protein>
    <submittedName>
        <fullName evidence="2">Lysosomal-trafficking regulator</fullName>
    </submittedName>
</protein>
<feature type="transmembrane region" description="Helical" evidence="1">
    <location>
        <begin position="46"/>
        <end position="67"/>
    </location>
</feature>
<organism evidence="2 3">
    <name type="scientific">Caerostris extrusa</name>
    <name type="common">Bark spider</name>
    <name type="synonym">Caerostris bankana</name>
    <dbReference type="NCBI Taxonomy" id="172846"/>
    <lineage>
        <taxon>Eukaryota</taxon>
        <taxon>Metazoa</taxon>
        <taxon>Ecdysozoa</taxon>
        <taxon>Arthropoda</taxon>
        <taxon>Chelicerata</taxon>
        <taxon>Arachnida</taxon>
        <taxon>Araneae</taxon>
        <taxon>Araneomorphae</taxon>
        <taxon>Entelegynae</taxon>
        <taxon>Araneoidea</taxon>
        <taxon>Araneidae</taxon>
        <taxon>Caerostris</taxon>
    </lineage>
</organism>
<keyword evidence="1" id="KW-0472">Membrane</keyword>
<evidence type="ECO:0000256" key="1">
    <source>
        <dbReference type="SAM" id="Phobius"/>
    </source>
</evidence>
<dbReference type="AlphaFoldDB" id="A0AAV4XEE9"/>
<dbReference type="Proteomes" id="UP001054945">
    <property type="component" value="Unassembled WGS sequence"/>
</dbReference>
<name>A0AAV4XEE9_CAEEX</name>
<evidence type="ECO:0000313" key="3">
    <source>
        <dbReference type="Proteomes" id="UP001054945"/>
    </source>
</evidence>
<sequence>MRQTIQVFLNHSKKYLLEGRGWKILWTLENIGIQNLLCLKDLIKLLILHVPVLLSLPVCISSIPVLLQRKPKCIPLSSCFVLSKRNKNVPYNVDFRWPENYDDQVLFEPCPVPASQLVTLQKVHRIDSPCVPKSPSEVMESDQELSSIDPSLPLELQDFRCYVISVMDYMHFILNLFQETAELDRQNSEYTSCSAPLILEFSLNALKDIHNGRYAFQGWPKEDIYSIQNQLLKLVFLSATVTYSGLSYTGAPNENKSDLYITNCF</sequence>
<keyword evidence="3" id="KW-1185">Reference proteome</keyword>
<reference evidence="2 3" key="1">
    <citation type="submission" date="2021-06" db="EMBL/GenBank/DDBJ databases">
        <title>Caerostris extrusa draft genome.</title>
        <authorList>
            <person name="Kono N."/>
            <person name="Arakawa K."/>
        </authorList>
    </citation>
    <scope>NUCLEOTIDE SEQUENCE [LARGE SCALE GENOMIC DNA]</scope>
</reference>
<keyword evidence="1" id="KW-1133">Transmembrane helix</keyword>
<accession>A0AAV4XEE9</accession>
<comment type="caution">
    <text evidence="2">The sequence shown here is derived from an EMBL/GenBank/DDBJ whole genome shotgun (WGS) entry which is preliminary data.</text>
</comment>
<proteinExistence type="predicted"/>
<gene>
    <name evidence="2" type="primary">LYST_0</name>
    <name evidence="2" type="ORF">CEXT_307161</name>
</gene>
<keyword evidence="1" id="KW-0812">Transmembrane</keyword>
<dbReference type="EMBL" id="BPLR01000107">
    <property type="protein sequence ID" value="GIY92164.1"/>
    <property type="molecule type" value="Genomic_DNA"/>
</dbReference>
<evidence type="ECO:0000313" key="2">
    <source>
        <dbReference type="EMBL" id="GIY92164.1"/>
    </source>
</evidence>